<dbReference type="STRING" id="56216.A0A1A6H4K8"/>
<organism evidence="1 2">
    <name type="scientific">Neotoma lepida</name>
    <name type="common">Desert woodrat</name>
    <dbReference type="NCBI Taxonomy" id="56216"/>
    <lineage>
        <taxon>Eukaryota</taxon>
        <taxon>Metazoa</taxon>
        <taxon>Chordata</taxon>
        <taxon>Craniata</taxon>
        <taxon>Vertebrata</taxon>
        <taxon>Euteleostomi</taxon>
        <taxon>Mammalia</taxon>
        <taxon>Eutheria</taxon>
        <taxon>Euarchontoglires</taxon>
        <taxon>Glires</taxon>
        <taxon>Rodentia</taxon>
        <taxon>Myomorpha</taxon>
        <taxon>Muroidea</taxon>
        <taxon>Cricetidae</taxon>
        <taxon>Neotominae</taxon>
        <taxon>Neotoma</taxon>
    </lineage>
</organism>
<keyword evidence="2" id="KW-1185">Reference proteome</keyword>
<dbReference type="InterPro" id="IPR011990">
    <property type="entry name" value="TPR-like_helical_dom_sf"/>
</dbReference>
<proteinExistence type="predicted"/>
<feature type="non-terminal residue" evidence="1">
    <location>
        <position position="1"/>
    </location>
</feature>
<dbReference type="EMBL" id="LZPO01051131">
    <property type="protein sequence ID" value="OBS73249.1"/>
    <property type="molecule type" value="Genomic_DNA"/>
</dbReference>
<dbReference type="SUPFAM" id="SSF48452">
    <property type="entry name" value="TPR-like"/>
    <property type="match status" value="1"/>
</dbReference>
<sequence>PLTFLSLGNAYLALKNVSGALEAFRRALKLTTKCPECESSLKLIRCMQFYPFLYNITSSVCS</sequence>
<gene>
    <name evidence="1" type="ORF">A6R68_12174</name>
</gene>
<dbReference type="OrthoDB" id="2115703at2759"/>
<accession>A0A1A6H4K8</accession>
<protein>
    <recommendedName>
        <fullName evidence="3">Anaphase-promoting complex subunit 5 domain-containing protein</fullName>
    </recommendedName>
</protein>
<evidence type="ECO:0000313" key="1">
    <source>
        <dbReference type="EMBL" id="OBS73249.1"/>
    </source>
</evidence>
<dbReference type="Gene3D" id="1.25.40.10">
    <property type="entry name" value="Tetratricopeptide repeat domain"/>
    <property type="match status" value="1"/>
</dbReference>
<evidence type="ECO:0008006" key="3">
    <source>
        <dbReference type="Google" id="ProtNLM"/>
    </source>
</evidence>
<dbReference type="Proteomes" id="UP000092124">
    <property type="component" value="Unassembled WGS sequence"/>
</dbReference>
<evidence type="ECO:0000313" key="2">
    <source>
        <dbReference type="Proteomes" id="UP000092124"/>
    </source>
</evidence>
<name>A0A1A6H4K8_NEOLE</name>
<feature type="non-terminal residue" evidence="1">
    <location>
        <position position="62"/>
    </location>
</feature>
<reference evidence="1 2" key="1">
    <citation type="submission" date="2016-06" db="EMBL/GenBank/DDBJ databases">
        <title>The Draft Genome Sequence and Annotation of the Desert Woodrat Neotoma lepida.</title>
        <authorList>
            <person name="Campbell M."/>
            <person name="Oakeson K.F."/>
            <person name="Yandell M."/>
            <person name="Halpert J.R."/>
            <person name="Dearing D."/>
        </authorList>
    </citation>
    <scope>NUCLEOTIDE SEQUENCE [LARGE SCALE GENOMIC DNA]</scope>
    <source>
        <strain evidence="1">417</strain>
        <tissue evidence="1">Liver</tissue>
    </source>
</reference>
<comment type="caution">
    <text evidence="1">The sequence shown here is derived from an EMBL/GenBank/DDBJ whole genome shotgun (WGS) entry which is preliminary data.</text>
</comment>
<dbReference type="InterPro" id="IPR019734">
    <property type="entry name" value="TPR_rpt"/>
</dbReference>
<dbReference type="AlphaFoldDB" id="A0A1A6H4K8"/>
<dbReference type="SMART" id="SM00028">
    <property type="entry name" value="TPR"/>
    <property type="match status" value="1"/>
</dbReference>